<dbReference type="EMBL" id="JAOQKI010000002">
    <property type="protein sequence ID" value="MCU6716098.1"/>
    <property type="molecule type" value="Genomic_DNA"/>
</dbReference>
<dbReference type="Proteomes" id="UP001209666">
    <property type="component" value="Unassembled WGS sequence"/>
</dbReference>
<proteinExistence type="predicted"/>
<gene>
    <name evidence="2" type="ORF">OCV43_02250</name>
</gene>
<sequence>MDKILFVKYSNDRANQFAICTEIFANGDKKLLKKRATTESAREHIKNIASYYAPLKRQFEGALNVSGCQKEYDEINFEMVEGNGLDKIIDSYFEKNEMDKVFQIISEFAQKIYGLKDKDVFTITPSFEKVFGMVHFEETQYALKITDIDMLFDNIIVKDNNWTVIDYEWSFQFPIPVKFVIYRTLAYWYARLENRRNMEQDFLMEMVGITPQEQIQFAKMEKKFQQYIMDDNIPLRDMPKMMNHKTVDLNHILSAVELEETMQVFYGKDRNFKEENSYFKKVQELEDGNLKVKVEIPEGMQQLRLDPVEEPCIISIEHIYNAQGEEKEKIETNGVELSNKIFFFETSDPQILLQAREEDGCLNIVYRKINLNAFSKDIIHNIDFIIRDEREKNRLGQAALQLEVEERKNKEALLKNQIEINNELSKNNENLKLEKENLNFQIEQYKEMYEAIINSRSWKITKPIRDMADKMKRVKKK</sequence>
<organism evidence="2 3">
    <name type="scientific">Roseburia amylophila</name>
    <dbReference type="NCBI Taxonomy" id="2981794"/>
    <lineage>
        <taxon>Bacteria</taxon>
        <taxon>Bacillati</taxon>
        <taxon>Bacillota</taxon>
        <taxon>Clostridia</taxon>
        <taxon>Lachnospirales</taxon>
        <taxon>Lachnospiraceae</taxon>
        <taxon>Roseburia</taxon>
    </lineage>
</organism>
<feature type="coiled-coil region" evidence="1">
    <location>
        <begin position="414"/>
        <end position="448"/>
    </location>
</feature>
<accession>A0ABT2SBK1</accession>
<reference evidence="2 3" key="1">
    <citation type="journal article" date="2021" name="ISME Commun">
        <title>Automated analysis of genomic sequences facilitates high-throughput and comprehensive description of bacteria.</title>
        <authorList>
            <person name="Hitch T.C.A."/>
        </authorList>
    </citation>
    <scope>NUCLEOTIDE SEQUENCE [LARGE SCALE GENOMIC DNA]</scope>
    <source>
        <strain evidence="2 3">Sanger_19</strain>
    </source>
</reference>
<evidence type="ECO:0000313" key="3">
    <source>
        <dbReference type="Proteomes" id="UP001209666"/>
    </source>
</evidence>
<evidence type="ECO:0000256" key="1">
    <source>
        <dbReference type="SAM" id="Coils"/>
    </source>
</evidence>
<keyword evidence="1" id="KW-0175">Coiled coil</keyword>
<dbReference type="RefSeq" id="WP_262623312.1">
    <property type="nucleotide sequence ID" value="NZ_JAOQKI010000002.1"/>
</dbReference>
<keyword evidence="3" id="KW-1185">Reference proteome</keyword>
<protein>
    <submittedName>
        <fullName evidence="2">Uncharacterized protein</fullName>
    </submittedName>
</protein>
<name>A0ABT2SBK1_9FIRM</name>
<evidence type="ECO:0000313" key="2">
    <source>
        <dbReference type="EMBL" id="MCU6716098.1"/>
    </source>
</evidence>
<comment type="caution">
    <text evidence="2">The sequence shown here is derived from an EMBL/GenBank/DDBJ whole genome shotgun (WGS) entry which is preliminary data.</text>
</comment>